<organism evidence="8 9">
    <name type="scientific">Piscinibacter sakaiensis</name>
    <name type="common">Ideonella sakaiensis</name>
    <dbReference type="NCBI Taxonomy" id="1547922"/>
    <lineage>
        <taxon>Bacteria</taxon>
        <taxon>Pseudomonadati</taxon>
        <taxon>Pseudomonadota</taxon>
        <taxon>Betaproteobacteria</taxon>
        <taxon>Burkholderiales</taxon>
        <taxon>Sphaerotilaceae</taxon>
        <taxon>Piscinibacter</taxon>
    </lineage>
</organism>
<protein>
    <recommendedName>
        <fullName evidence="10">CopG family transcriptional regulator</fullName>
    </recommendedName>
</protein>
<keyword evidence="4" id="KW-0238">DNA-binding</keyword>
<dbReference type="Pfam" id="PF08681">
    <property type="entry name" value="TacA1"/>
    <property type="match status" value="1"/>
</dbReference>
<dbReference type="AlphaFoldDB" id="A0A0K8P707"/>
<comment type="similarity">
    <text evidence="6">Belongs to the TacA antitoxin family.</text>
</comment>
<keyword evidence="5" id="KW-0804">Transcription</keyword>
<dbReference type="RefSeq" id="WP_054022170.1">
    <property type="nucleotide sequence ID" value="NZ_BBYR01000071.1"/>
</dbReference>
<dbReference type="GO" id="GO:0003677">
    <property type="term" value="F:DNA binding"/>
    <property type="evidence" value="ECO:0007669"/>
    <property type="project" value="UniProtKB-KW"/>
</dbReference>
<dbReference type="EMBL" id="BBYR01000071">
    <property type="protein sequence ID" value="GAP38304.1"/>
    <property type="molecule type" value="Genomic_DNA"/>
</dbReference>
<dbReference type="STRING" id="1547922.ISF6_4762"/>
<dbReference type="PANTHER" id="PTHR35401">
    <property type="entry name" value="COPG FAMILY HELIX-TURN-HELIX PROTEIN-RELATED-RELATED"/>
    <property type="match status" value="1"/>
</dbReference>
<proteinExistence type="inferred from homology"/>
<dbReference type="SUPFAM" id="SSF47598">
    <property type="entry name" value="Ribbon-helix-helix"/>
    <property type="match status" value="1"/>
</dbReference>
<keyword evidence="2" id="KW-1277">Toxin-antitoxin system</keyword>
<keyword evidence="1" id="KW-0678">Repressor</keyword>
<evidence type="ECO:0000313" key="9">
    <source>
        <dbReference type="Proteomes" id="UP000037660"/>
    </source>
</evidence>
<dbReference type="Proteomes" id="UP000037660">
    <property type="component" value="Unassembled WGS sequence"/>
</dbReference>
<comment type="caution">
    <text evidence="8">The sequence shown here is derived from an EMBL/GenBank/DDBJ whole genome shotgun (WGS) entry which is preliminary data.</text>
</comment>
<feature type="region of interest" description="Disordered" evidence="7">
    <location>
        <begin position="75"/>
        <end position="96"/>
    </location>
</feature>
<evidence type="ECO:0000256" key="2">
    <source>
        <dbReference type="ARBA" id="ARBA00022649"/>
    </source>
</evidence>
<evidence type="ECO:0008006" key="10">
    <source>
        <dbReference type="Google" id="ProtNLM"/>
    </source>
</evidence>
<evidence type="ECO:0000256" key="5">
    <source>
        <dbReference type="ARBA" id="ARBA00023163"/>
    </source>
</evidence>
<dbReference type="Gene3D" id="1.20.5.780">
    <property type="entry name" value="Single helix bin"/>
    <property type="match status" value="1"/>
</dbReference>
<evidence type="ECO:0000313" key="8">
    <source>
        <dbReference type="EMBL" id="GAP38304.1"/>
    </source>
</evidence>
<keyword evidence="3" id="KW-0805">Transcription regulation</keyword>
<evidence type="ECO:0000256" key="7">
    <source>
        <dbReference type="SAM" id="MobiDB-lite"/>
    </source>
</evidence>
<evidence type="ECO:0000256" key="1">
    <source>
        <dbReference type="ARBA" id="ARBA00022491"/>
    </source>
</evidence>
<dbReference type="PANTHER" id="PTHR35401:SF1">
    <property type="entry name" value="CYTOPLASMIC PROTEIN"/>
    <property type="match status" value="1"/>
</dbReference>
<dbReference type="GO" id="GO:0006355">
    <property type="term" value="P:regulation of DNA-templated transcription"/>
    <property type="evidence" value="ECO:0007669"/>
    <property type="project" value="InterPro"/>
</dbReference>
<reference evidence="8 9" key="2">
    <citation type="journal article" date="2016" name="Science">
        <title>A bacterium that degrades and assimilates poly(ethylene terephthalate).</title>
        <authorList>
            <person name="Yoshida S."/>
            <person name="Hiraga K."/>
            <person name="Takehana T."/>
            <person name="Taniguchi I."/>
            <person name="Yamaji H."/>
            <person name="Maeda Y."/>
            <person name="Toyohara K."/>
            <person name="Miyamoto K."/>
            <person name="Kimura Y."/>
            <person name="Oda K."/>
        </authorList>
    </citation>
    <scope>NUCLEOTIDE SEQUENCE [LARGE SCALE GENOMIC DNA]</scope>
    <source>
        <strain evidence="9">NBRC 110686 / TISTR 2288 / 201-F6</strain>
    </source>
</reference>
<accession>A0A0K8P707</accession>
<evidence type="ECO:0000256" key="3">
    <source>
        <dbReference type="ARBA" id="ARBA00023015"/>
    </source>
</evidence>
<gene>
    <name evidence="8" type="ORF">ISF6_4762</name>
</gene>
<keyword evidence="9" id="KW-1185">Reference proteome</keyword>
<sequence>MTTASTPKTRRDSLNLRIPPAERNLIDRAAESAGKTRTDFILEAARRAAEEALLDRALMVVSPEAYAEFLKRLDRPAQPNEPLRRTMQSKAPWKTA</sequence>
<evidence type="ECO:0000256" key="4">
    <source>
        <dbReference type="ARBA" id="ARBA00023125"/>
    </source>
</evidence>
<reference evidence="9" key="1">
    <citation type="submission" date="2015-07" db="EMBL/GenBank/DDBJ databases">
        <title>Discovery of a poly(ethylene terephthalate assimilation.</title>
        <authorList>
            <person name="Yoshida S."/>
            <person name="Hiraga K."/>
            <person name="Takehana T."/>
            <person name="Taniguchi I."/>
            <person name="Yamaji H."/>
            <person name="Maeda Y."/>
            <person name="Toyohara K."/>
            <person name="Miyamoto K."/>
            <person name="Kimura Y."/>
            <person name="Oda K."/>
        </authorList>
    </citation>
    <scope>NUCLEOTIDE SEQUENCE [LARGE SCALE GENOMIC DNA]</scope>
    <source>
        <strain evidence="9">NBRC 110686 / TISTR 2288 / 201-F6</strain>
    </source>
</reference>
<dbReference type="InterPro" id="IPR014795">
    <property type="entry name" value="TacA_1-like"/>
</dbReference>
<dbReference type="OrthoDB" id="5297163at2"/>
<name>A0A0K8P707_PISS1</name>
<evidence type="ECO:0000256" key="6">
    <source>
        <dbReference type="ARBA" id="ARBA00049988"/>
    </source>
</evidence>
<dbReference type="InterPro" id="IPR010985">
    <property type="entry name" value="Ribbon_hlx_hlx"/>
</dbReference>